<dbReference type="PATRIC" id="fig|218284.4.peg.281"/>
<dbReference type="RefSeq" id="WP_060670046.1">
    <property type="nucleotide sequence ID" value="NZ_JBCNGU010000008.1"/>
</dbReference>
<gene>
    <name evidence="1" type="ORF">AM506_01350</name>
</gene>
<dbReference type="EMBL" id="LIXZ01000001">
    <property type="protein sequence ID" value="KPL61306.1"/>
    <property type="molecule type" value="Genomic_DNA"/>
</dbReference>
<dbReference type="eggNOG" id="ENOG503082J">
    <property type="taxonomic scope" value="Bacteria"/>
</dbReference>
<accession>A0A0N8GHH4</accession>
<evidence type="ECO:0000313" key="2">
    <source>
        <dbReference type="Proteomes" id="UP000050398"/>
    </source>
</evidence>
<name>A0A0N8GHH4_9BACI</name>
<dbReference type="Proteomes" id="UP000050398">
    <property type="component" value="Unassembled WGS sequence"/>
</dbReference>
<reference evidence="1 2" key="1">
    <citation type="submission" date="2015-08" db="EMBL/GenBank/DDBJ databases">
        <title>Draft Genome Sequence of Bacillus vietnamensis UCD-SED5.</title>
        <authorList>
            <person name="Lee R.D."/>
            <person name="Jospin G."/>
            <person name="Lang J.M."/>
            <person name="Coil D.A."/>
            <person name="Eisen J.A."/>
        </authorList>
    </citation>
    <scope>NUCLEOTIDE SEQUENCE [LARGE SCALE GENOMIC DNA]</scope>
    <source>
        <strain evidence="1 2">UCD-SED5</strain>
    </source>
</reference>
<dbReference type="OrthoDB" id="2361617at2"/>
<evidence type="ECO:0000313" key="1">
    <source>
        <dbReference type="EMBL" id="KPL61306.1"/>
    </source>
</evidence>
<proteinExistence type="predicted"/>
<comment type="caution">
    <text evidence="1">The sequence shown here is derived from an EMBL/GenBank/DDBJ whole genome shotgun (WGS) entry which is preliminary data.</text>
</comment>
<organism evidence="1 2">
    <name type="scientific">Rossellomorea vietnamensis</name>
    <dbReference type="NCBI Taxonomy" id="218284"/>
    <lineage>
        <taxon>Bacteria</taxon>
        <taxon>Bacillati</taxon>
        <taxon>Bacillota</taxon>
        <taxon>Bacilli</taxon>
        <taxon>Bacillales</taxon>
        <taxon>Bacillaceae</taxon>
        <taxon>Rossellomorea</taxon>
    </lineage>
</organism>
<sequence>MKKTKRMEILFLPTERGTIRVYVYGFKSPRSLGQVVVSYNDVSVEAKGYKRNKTIIKALAQLHELIVNNPDG</sequence>
<protein>
    <submittedName>
        <fullName evidence="1">Uncharacterized protein</fullName>
    </submittedName>
</protein>
<dbReference type="AlphaFoldDB" id="A0A0N8GHH4"/>